<reference evidence="2" key="1">
    <citation type="journal article" date="2019" name="Int. J. Syst. Evol. Microbiol.">
        <title>The Global Catalogue of Microorganisms (GCM) 10K type strain sequencing project: providing services to taxonomists for standard genome sequencing and annotation.</title>
        <authorList>
            <consortium name="The Broad Institute Genomics Platform"/>
            <consortium name="The Broad Institute Genome Sequencing Center for Infectious Disease"/>
            <person name="Wu L."/>
            <person name="Ma J."/>
        </authorList>
    </citation>
    <scope>NUCLEOTIDE SEQUENCE [LARGE SCALE GENOMIC DNA]</scope>
    <source>
        <strain evidence="2">JCM 4816</strain>
    </source>
</reference>
<dbReference type="EMBL" id="BAAAXF010000014">
    <property type="protein sequence ID" value="GAA3493924.1"/>
    <property type="molecule type" value="Genomic_DNA"/>
</dbReference>
<organism evidence="1 2">
    <name type="scientific">Streptomyces prasinosporus</name>
    <dbReference type="NCBI Taxonomy" id="68256"/>
    <lineage>
        <taxon>Bacteria</taxon>
        <taxon>Bacillati</taxon>
        <taxon>Actinomycetota</taxon>
        <taxon>Actinomycetes</taxon>
        <taxon>Kitasatosporales</taxon>
        <taxon>Streptomycetaceae</taxon>
        <taxon>Streptomyces</taxon>
        <taxon>Streptomyces albogriseolus group</taxon>
    </lineage>
</organism>
<comment type="caution">
    <text evidence="1">The sequence shown here is derived from an EMBL/GenBank/DDBJ whole genome shotgun (WGS) entry which is preliminary data.</text>
</comment>
<evidence type="ECO:0000313" key="1">
    <source>
        <dbReference type="EMBL" id="GAA3493924.1"/>
    </source>
</evidence>
<dbReference type="RefSeq" id="WP_193460372.1">
    <property type="nucleotide sequence ID" value="NZ_BAAAXF010000014.1"/>
</dbReference>
<protein>
    <submittedName>
        <fullName evidence="1">Uncharacterized protein</fullName>
    </submittedName>
</protein>
<name>A0ABP6TH62_9ACTN</name>
<evidence type="ECO:0000313" key="2">
    <source>
        <dbReference type="Proteomes" id="UP001501455"/>
    </source>
</evidence>
<accession>A0ABP6TH62</accession>
<keyword evidence="2" id="KW-1185">Reference proteome</keyword>
<sequence length="484" mass="54698">MRFSELAGVHRGPQDDWFDPVLTEDTPLYVDPFLVFEDRDPLFADARDMVVEFFAGCRDLVRADAGRRGRAWEKAVRMLTFPEPKEFALGLAMGSPFGSGTDEHFGARMAAALDLIGHALDRQVDYVEAFALFVPGLGVDRISDIFCNILKQRFIRYTQRVCAAHGFSGDTVRVRNASWSRASGRWAEARLALPVSPVTHEAVLLVPDRFLQDIPQRITAEGFYRWAESNVNHVLREDLNFDLAADISNSVRAERGRHLAERRPDVAFDYIDTVAERTVAEPYDVGDDPDLLVRWYEAGRAAGEAAGRRQSPMSQPSEEDFHAWLGTLVDRFQHAVEDTDLWRALWNDELTRPRKEKIVQAIAGQLWLVQCEQADVDVSREANVGRGPVDFKFSAGWKRRALIEVKLLSSRKLQQGAEAQLPQYLKSERVRSAYYVCVGFTDADLAEARLDRVQETCAAYQAESRRTVTARFIDARPKESASNL</sequence>
<dbReference type="Proteomes" id="UP001501455">
    <property type="component" value="Unassembled WGS sequence"/>
</dbReference>
<proteinExistence type="predicted"/>
<gene>
    <name evidence="1" type="ORF">GCM10019016_010230</name>
</gene>